<dbReference type="CDD" id="cd00063">
    <property type="entry name" value="FN3"/>
    <property type="match status" value="1"/>
</dbReference>
<dbReference type="InterPro" id="IPR013783">
    <property type="entry name" value="Ig-like_fold"/>
</dbReference>
<feature type="non-terminal residue" evidence="1">
    <location>
        <position position="1"/>
    </location>
</feature>
<dbReference type="SUPFAM" id="SSF48726">
    <property type="entry name" value="Immunoglobulin"/>
    <property type="match status" value="1"/>
</dbReference>
<proteinExistence type="predicted"/>
<dbReference type="InterPro" id="IPR036179">
    <property type="entry name" value="Ig-like_dom_sf"/>
</dbReference>
<dbReference type="InterPro" id="IPR036116">
    <property type="entry name" value="FN3_sf"/>
</dbReference>
<sequence>KNLMSEITFERKGLTKSPVPRRLYHEIGTLGFAREQMEQLKKEVWKDKGSREIEIGMAPYFREKIRNMAMKENDEVVFTCYADSSDGTEGRSMRDEDQSTRAYDIGVYKCVARNMHGVSCCRARLKLGSKPGRPEKPVARDSSDTEIYITWAVPRDEGNCTTLGYALEFKKADNCVSSYRGRFSVVLNVWVKETNTSSIRERGSKKQMALMVVRNTGLEIPFSMGKVVQLLSAIPPGQNCFGHGKTVWGGRHVPFLGLGAFENEER</sequence>
<dbReference type="SUPFAM" id="SSF49265">
    <property type="entry name" value="Fibronectin type III"/>
    <property type="match status" value="1"/>
</dbReference>
<evidence type="ECO:0000313" key="1">
    <source>
        <dbReference type="EMBL" id="GFY39520.1"/>
    </source>
</evidence>
<dbReference type="InterPro" id="IPR003961">
    <property type="entry name" value="FN3_dom"/>
</dbReference>
<dbReference type="EMBL" id="BMAV01001410">
    <property type="protein sequence ID" value="GFY39520.1"/>
    <property type="molecule type" value="Genomic_DNA"/>
</dbReference>
<evidence type="ECO:0000313" key="2">
    <source>
        <dbReference type="Proteomes" id="UP000886998"/>
    </source>
</evidence>
<dbReference type="Gene3D" id="2.60.40.10">
    <property type="entry name" value="Immunoglobulins"/>
    <property type="match status" value="1"/>
</dbReference>
<organism evidence="1 2">
    <name type="scientific">Trichonephila inaurata madagascariensis</name>
    <dbReference type="NCBI Taxonomy" id="2747483"/>
    <lineage>
        <taxon>Eukaryota</taxon>
        <taxon>Metazoa</taxon>
        <taxon>Ecdysozoa</taxon>
        <taxon>Arthropoda</taxon>
        <taxon>Chelicerata</taxon>
        <taxon>Arachnida</taxon>
        <taxon>Araneae</taxon>
        <taxon>Araneomorphae</taxon>
        <taxon>Entelegynae</taxon>
        <taxon>Araneoidea</taxon>
        <taxon>Nephilidae</taxon>
        <taxon>Trichonephila</taxon>
        <taxon>Trichonephila inaurata</taxon>
    </lineage>
</organism>
<dbReference type="Proteomes" id="UP000886998">
    <property type="component" value="Unassembled WGS sequence"/>
</dbReference>
<reference evidence="1" key="1">
    <citation type="submission" date="2020-08" db="EMBL/GenBank/DDBJ databases">
        <title>Multicomponent nature underlies the extraordinary mechanical properties of spider dragline silk.</title>
        <authorList>
            <person name="Kono N."/>
            <person name="Nakamura H."/>
            <person name="Mori M."/>
            <person name="Yoshida Y."/>
            <person name="Ohtoshi R."/>
            <person name="Malay A.D."/>
            <person name="Moran D.A.P."/>
            <person name="Tomita M."/>
            <person name="Numata K."/>
            <person name="Arakawa K."/>
        </authorList>
    </citation>
    <scope>NUCLEOTIDE SEQUENCE</scope>
</reference>
<dbReference type="AlphaFoldDB" id="A0A8X6WRM9"/>
<gene>
    <name evidence="1" type="primary">Unc-89_9</name>
    <name evidence="1" type="ORF">TNIN_76891</name>
</gene>
<protein>
    <submittedName>
        <fullName evidence="1">Obscurin</fullName>
    </submittedName>
</protein>
<comment type="caution">
    <text evidence="1">The sequence shown here is derived from an EMBL/GenBank/DDBJ whole genome shotgun (WGS) entry which is preliminary data.</text>
</comment>
<name>A0A8X6WRM9_9ARAC</name>
<accession>A0A8X6WRM9</accession>
<keyword evidence="2" id="KW-1185">Reference proteome</keyword>